<feature type="transmembrane region" description="Helical" evidence="2">
    <location>
        <begin position="482"/>
        <end position="499"/>
    </location>
</feature>
<evidence type="ECO:0000313" key="4">
    <source>
        <dbReference type="EMBL" id="OGM44070.1"/>
    </source>
</evidence>
<feature type="transmembrane region" description="Helical" evidence="2">
    <location>
        <begin position="376"/>
        <end position="396"/>
    </location>
</feature>
<evidence type="ECO:0000313" key="5">
    <source>
        <dbReference type="Proteomes" id="UP000179179"/>
    </source>
</evidence>
<dbReference type="RefSeq" id="XP_022387787.1">
    <property type="nucleotide sequence ID" value="XM_022534428.1"/>
</dbReference>
<accession>A0A1F7ZXA0</accession>
<evidence type="ECO:0008006" key="6">
    <source>
        <dbReference type="Google" id="ProtNLM"/>
    </source>
</evidence>
<keyword evidence="5" id="KW-1185">Reference proteome</keyword>
<protein>
    <recommendedName>
        <fullName evidence="6">Integral membrane protein</fullName>
    </recommendedName>
</protein>
<name>A0A1F7ZXA0_9EURO</name>
<dbReference type="PANTHER" id="PTHR31145">
    <property type="entry name" value="INTEGRAL MEMBRANE PROTEIN (AFU_ORTHOLOGUE AFUA_7G01610)"/>
    <property type="match status" value="1"/>
</dbReference>
<feature type="region of interest" description="Disordered" evidence="1">
    <location>
        <begin position="716"/>
        <end position="739"/>
    </location>
</feature>
<keyword evidence="2" id="KW-0812">Transmembrane</keyword>
<evidence type="ECO:0000256" key="3">
    <source>
        <dbReference type="SAM" id="SignalP"/>
    </source>
</evidence>
<feature type="transmembrane region" description="Helical" evidence="2">
    <location>
        <begin position="341"/>
        <end position="364"/>
    </location>
</feature>
<proteinExistence type="predicted"/>
<feature type="transmembrane region" description="Helical" evidence="2">
    <location>
        <begin position="306"/>
        <end position="329"/>
    </location>
</feature>
<feature type="region of interest" description="Disordered" evidence="1">
    <location>
        <begin position="653"/>
        <end position="673"/>
    </location>
</feature>
<dbReference type="PANTHER" id="PTHR31145:SF8">
    <property type="entry name" value="INTEGRAL MEMBRANE PROTEIN (AFU_ORTHOLOGUE AFUA_2G17475)"/>
    <property type="match status" value="1"/>
</dbReference>
<dbReference type="GO" id="GO:0055085">
    <property type="term" value="P:transmembrane transport"/>
    <property type="evidence" value="ECO:0007669"/>
    <property type="project" value="TreeGrafter"/>
</dbReference>
<keyword evidence="3" id="KW-0732">Signal</keyword>
<sequence length="966" mass="107170">MQPRWIAWSRLLLTLAVYVLGCQAAWVRKYPCDSSRSSVSGESPFWIDSLRGSFDTFDGSTSLSLSILGVHNESQFTCNDLNLTGLDTELRFHVLGFPVGKVEHFQSQCPLTITEALTPPEGLLFSKYVFTYSFSNTHRLHTLATEIPFKTTDGSEIDCAAVKITPDVGKAAAIAFTYIPAAVVVLVGITSWLKHHNEAEVKVDCRAAWANQGPIWEIILDITDYIRYLQFIFLAGSLTMEYPGFYQPIVSQMAWSSLLYWTGPIDHGFTYTGVEDGMYVSNASYGLEYMVQMLGFPQMPDVMLDAFINMFILVSGLIVILVILCLITSGSGYLPSLTAMLWQGGYVILGVTLSFFSVPLLSYMSYELILIGYLPNYRVTLVALAMVAIICANYLISRYFKQIDLSDTSDVSNQDSQSTGSSKLLHYLDYLPHAIQLAQGIIIGGLQDWGLAQLLMLVGCEVIVMIHTAIQQHARFFISKNAWCAAVRFLSLLLSLTFVCSSNEAIKQWVGYVILCLHGAVIIFGFLLISLWKLSRSAWNRASGNNDLFSEHLIVMPPLNHGSRSFPLGDTSAVSQGKSLNNSLDKRSIDSMASSYRLGSTGPSLEHPEESDNSVIPFSLTPPVGRHYVTDFSSFYRSPRRRNEPLPTTIVCASPASDSVGSPAGLSLSEESYDDSRQTLTSLDILDELLEVPSRPDIDYSVRESDFYYGRLNSDSTSPSTLLSSGNVDENKPSRQPLRPWTHRMVARFKYPKRKEKGFQTQKHYAFAHGRSHTAVHGAADRDRQPSSGYCPAAAPKVLVWSIWTGAIPLDIRDWGLCSSHPGPILEETLWLALDIVAYFPPGESVALMDITGPYKSYTAYIVALIRVYQHAIRVHPSLEAMQDLLPRLDAWVDVMPHFSELNDTHYVLAHKDLHIANIMHDATAACVQSLRSGSMPAAWTYFGDGASLFSSGEYARCDWILAGDC</sequence>
<dbReference type="AlphaFoldDB" id="A0A1F7ZXA0"/>
<gene>
    <name evidence="4" type="ORF">ABOM_007299</name>
</gene>
<feature type="region of interest" description="Disordered" evidence="1">
    <location>
        <begin position="596"/>
        <end position="618"/>
    </location>
</feature>
<feature type="transmembrane region" description="Helical" evidence="2">
    <location>
        <begin position="511"/>
        <end position="532"/>
    </location>
</feature>
<feature type="signal peptide" evidence="3">
    <location>
        <begin position="1"/>
        <end position="24"/>
    </location>
</feature>
<feature type="transmembrane region" description="Helical" evidence="2">
    <location>
        <begin position="171"/>
        <end position="193"/>
    </location>
</feature>
<organism evidence="4 5">
    <name type="scientific">Aspergillus bombycis</name>
    <dbReference type="NCBI Taxonomy" id="109264"/>
    <lineage>
        <taxon>Eukaryota</taxon>
        <taxon>Fungi</taxon>
        <taxon>Dikarya</taxon>
        <taxon>Ascomycota</taxon>
        <taxon>Pezizomycotina</taxon>
        <taxon>Eurotiomycetes</taxon>
        <taxon>Eurotiomycetidae</taxon>
        <taxon>Eurotiales</taxon>
        <taxon>Aspergillaceae</taxon>
        <taxon>Aspergillus</taxon>
    </lineage>
</organism>
<feature type="transmembrane region" description="Helical" evidence="2">
    <location>
        <begin position="451"/>
        <end position="470"/>
    </location>
</feature>
<dbReference type="InterPro" id="IPR040241">
    <property type="entry name" value="TRP_Flc/Pkd2-like"/>
</dbReference>
<comment type="caution">
    <text evidence="4">The sequence shown here is derived from an EMBL/GenBank/DDBJ whole genome shotgun (WGS) entry which is preliminary data.</text>
</comment>
<dbReference type="OrthoDB" id="269822at2759"/>
<dbReference type="Proteomes" id="UP000179179">
    <property type="component" value="Unassembled WGS sequence"/>
</dbReference>
<dbReference type="EMBL" id="LYCR01000060">
    <property type="protein sequence ID" value="OGM44070.1"/>
    <property type="molecule type" value="Genomic_DNA"/>
</dbReference>
<feature type="chain" id="PRO_5009534237" description="Integral membrane protein" evidence="3">
    <location>
        <begin position="25"/>
        <end position="966"/>
    </location>
</feature>
<feature type="compositionally biased region" description="Low complexity" evidence="1">
    <location>
        <begin position="716"/>
        <end position="725"/>
    </location>
</feature>
<keyword evidence="2" id="KW-1133">Transmembrane helix</keyword>
<evidence type="ECO:0000256" key="1">
    <source>
        <dbReference type="SAM" id="MobiDB-lite"/>
    </source>
</evidence>
<dbReference type="GeneID" id="34450689"/>
<dbReference type="GO" id="GO:0016020">
    <property type="term" value="C:membrane"/>
    <property type="evidence" value="ECO:0007669"/>
    <property type="project" value="TreeGrafter"/>
</dbReference>
<reference evidence="4 5" key="1">
    <citation type="journal article" date="2016" name="Genome Biol. Evol.">
        <title>Draft genome sequence of an aflatoxigenic Aspergillus species, A. bombycis.</title>
        <authorList>
            <person name="Moore G.G."/>
            <person name="Mack B.M."/>
            <person name="Beltz S.B."/>
            <person name="Gilbert M.K."/>
        </authorList>
    </citation>
    <scope>NUCLEOTIDE SEQUENCE [LARGE SCALE GENOMIC DNA]</scope>
    <source>
        <strain evidence="5">NRRL 26010</strain>
    </source>
</reference>
<keyword evidence="2" id="KW-0472">Membrane</keyword>
<evidence type="ECO:0000256" key="2">
    <source>
        <dbReference type="SAM" id="Phobius"/>
    </source>
</evidence>